<dbReference type="SUPFAM" id="SSF141371">
    <property type="entry name" value="PilZ domain-like"/>
    <property type="match status" value="1"/>
</dbReference>
<organism evidence="11 12">
    <name type="scientific">Methyloceanibacter marginalis</name>
    <dbReference type="NCBI Taxonomy" id="1774971"/>
    <lineage>
        <taxon>Bacteria</taxon>
        <taxon>Pseudomonadati</taxon>
        <taxon>Pseudomonadota</taxon>
        <taxon>Alphaproteobacteria</taxon>
        <taxon>Hyphomicrobiales</taxon>
        <taxon>Hyphomicrobiaceae</taxon>
        <taxon>Methyloceanibacter</taxon>
    </lineage>
</organism>
<dbReference type="PRINTS" id="PR01439">
    <property type="entry name" value="CELLSNTHASEA"/>
</dbReference>
<keyword evidence="7 9" id="KW-1133">Transmembrane helix</keyword>
<dbReference type="SUPFAM" id="SSF53448">
    <property type="entry name" value="Nucleotide-diphospho-sugar transferases"/>
    <property type="match status" value="1"/>
</dbReference>
<feature type="domain" description="PilZ" evidence="10">
    <location>
        <begin position="542"/>
        <end position="630"/>
    </location>
</feature>
<dbReference type="InterPro" id="IPR009875">
    <property type="entry name" value="PilZ_domain"/>
</dbReference>
<feature type="transmembrane region" description="Helical" evidence="9">
    <location>
        <begin position="489"/>
        <end position="506"/>
    </location>
</feature>
<comment type="caution">
    <text evidence="11">The sequence shown here is derived from an EMBL/GenBank/DDBJ whole genome shotgun (WGS) entry which is preliminary data.</text>
</comment>
<sequence length="656" mass="73395">MTYASGVTYWEQFLPGLTIVFLAIAVLPWLSRDNSWIRTGVIALCLFVSWRYLLWRIGFTLPPLGLTLDYAAGLIFVVVETLAMIGGTLSLLFLTRTINRTPEVERNLPWVRNLPRPPLVDVLICTYNEDESILERTVIGALALDYPNFRLWVCDDGRRAWLEKLCEQHGCGYITRPDNAHAKAGNINNALAHLASLPEKPDFISILDADFVPKSTFLKRTMSLMRDENVGIVQTPQHFFNPDPIQTNLSMTRVWPDEQRYFFGVVMPAKDAWGCAFCCGTSSLIRFDPLMKIGGFPTDSVTEDYLLTLRLKETGFRTVFLDEILSLGLAPEGLKEYITQRSRWALGFMQIVRGASGPFRIGNGLSFIDRVGLVETFLHWSMTFTFRALTLIVPAIYLLFDIQAVYANVGDAISYFAPAFAAQIAVATWISRGRLIPIMSDLSQLLCADAIIKSCAIGLFKKQGHKFKVTAKGRSRAVKSIQWPLLRSFFPYLFLTVAGILWSFVLDDTRPLADASGMALLWSWYNIALLLLACFVAVEAADRRGSERFNVNRTGLLATPSGTQWYQIADISVSGMRFKGAAPAALGTPVHVRYDNLDVRATVARIGKDNFAVHFAESPANRKALIQHVYAGPYHAEVHDVRPSRVATALLARVFR</sequence>
<dbReference type="GO" id="GO:0016759">
    <property type="term" value="F:cellulose synthase activity"/>
    <property type="evidence" value="ECO:0007669"/>
    <property type="project" value="InterPro"/>
</dbReference>
<evidence type="ECO:0000256" key="9">
    <source>
        <dbReference type="SAM" id="Phobius"/>
    </source>
</evidence>
<evidence type="ECO:0000256" key="1">
    <source>
        <dbReference type="ARBA" id="ARBA00004127"/>
    </source>
</evidence>
<feature type="transmembrane region" description="Helical" evidence="9">
    <location>
        <begin position="518"/>
        <end position="538"/>
    </location>
</feature>
<comment type="subcellular location">
    <subcellularLocation>
        <location evidence="1">Endomembrane system</location>
        <topology evidence="1">Multi-pass membrane protein</topology>
    </subcellularLocation>
</comment>
<dbReference type="Pfam" id="PF07238">
    <property type="entry name" value="PilZ"/>
    <property type="match status" value="1"/>
</dbReference>
<keyword evidence="6 9" id="KW-0812">Transmembrane</keyword>
<dbReference type="InterPro" id="IPR003919">
    <property type="entry name" value="Cell_synth_A"/>
</dbReference>
<name>A0A1E3WCY9_9HYPH</name>
<dbReference type="GO" id="GO:0005886">
    <property type="term" value="C:plasma membrane"/>
    <property type="evidence" value="ECO:0007669"/>
    <property type="project" value="UniProtKB-SubCell"/>
</dbReference>
<dbReference type="InterPro" id="IPR050321">
    <property type="entry name" value="Glycosyltr_2/OpgH_subfam"/>
</dbReference>
<keyword evidence="12" id="KW-1185">Reference proteome</keyword>
<proteinExistence type="predicted"/>
<feature type="transmembrane region" description="Helical" evidence="9">
    <location>
        <begin position="377"/>
        <end position="400"/>
    </location>
</feature>
<reference evidence="11 12" key="1">
    <citation type="journal article" date="2016" name="Environ. Microbiol.">
        <title>New Methyloceanibacter diversity from North Sea sediments includes methanotroph containing solely the soluble methane monooxygenase.</title>
        <authorList>
            <person name="Vekeman B."/>
            <person name="Kerckhof F.M."/>
            <person name="Cremers G."/>
            <person name="de Vos P."/>
            <person name="Vandamme P."/>
            <person name="Boon N."/>
            <person name="Op den Camp H.J."/>
            <person name="Heylen K."/>
        </authorList>
    </citation>
    <scope>NUCLEOTIDE SEQUENCE [LARGE SCALE GENOMIC DNA]</scope>
    <source>
        <strain evidence="11 12">R-67177</strain>
    </source>
</reference>
<dbReference type="EMBL" id="LPWD01000072">
    <property type="protein sequence ID" value="ODS03651.1"/>
    <property type="molecule type" value="Genomic_DNA"/>
</dbReference>
<feature type="transmembrane region" description="Helical" evidence="9">
    <location>
        <begin position="412"/>
        <end position="430"/>
    </location>
</feature>
<evidence type="ECO:0000256" key="6">
    <source>
        <dbReference type="ARBA" id="ARBA00022692"/>
    </source>
</evidence>
<dbReference type="OrthoDB" id="9806824at2"/>
<evidence type="ECO:0000256" key="2">
    <source>
        <dbReference type="ARBA" id="ARBA00022475"/>
    </source>
</evidence>
<dbReference type="PANTHER" id="PTHR43867">
    <property type="entry name" value="CELLULOSE SYNTHASE CATALYTIC SUBUNIT A [UDP-FORMING]"/>
    <property type="match status" value="1"/>
</dbReference>
<feature type="transmembrane region" description="Helical" evidence="9">
    <location>
        <begin position="37"/>
        <end position="58"/>
    </location>
</feature>
<dbReference type="GO" id="GO:0012505">
    <property type="term" value="C:endomembrane system"/>
    <property type="evidence" value="ECO:0007669"/>
    <property type="project" value="UniProtKB-SubCell"/>
</dbReference>
<protein>
    <submittedName>
        <fullName evidence="11">Glycosyl transferase family 2</fullName>
    </submittedName>
</protein>
<accession>A0A1E3WCY9</accession>
<keyword evidence="4" id="KW-0328">Glycosyltransferase</keyword>
<dbReference type="Proteomes" id="UP000095042">
    <property type="component" value="Unassembled WGS sequence"/>
</dbReference>
<evidence type="ECO:0000259" key="10">
    <source>
        <dbReference type="Pfam" id="PF07238"/>
    </source>
</evidence>
<keyword evidence="8 9" id="KW-0472">Membrane</keyword>
<dbReference type="InterPro" id="IPR029044">
    <property type="entry name" value="Nucleotide-diphossugar_trans"/>
</dbReference>
<dbReference type="CDD" id="cd06421">
    <property type="entry name" value="CESA_CelA_like"/>
    <property type="match status" value="1"/>
</dbReference>
<evidence type="ECO:0000256" key="5">
    <source>
        <dbReference type="ARBA" id="ARBA00022679"/>
    </source>
</evidence>
<evidence type="ECO:0000256" key="8">
    <source>
        <dbReference type="ARBA" id="ARBA00023136"/>
    </source>
</evidence>
<dbReference type="AlphaFoldDB" id="A0A1E3WCY9"/>
<gene>
    <name evidence="11" type="ORF">AUC71_08510</name>
</gene>
<dbReference type="RefSeq" id="WP_069623153.1">
    <property type="nucleotide sequence ID" value="NZ_LPWD01000072.1"/>
</dbReference>
<dbReference type="GO" id="GO:0006011">
    <property type="term" value="P:UDP-alpha-D-glucose metabolic process"/>
    <property type="evidence" value="ECO:0007669"/>
    <property type="project" value="InterPro"/>
</dbReference>
<keyword evidence="2" id="KW-1003">Cell membrane</keyword>
<evidence type="ECO:0000256" key="7">
    <source>
        <dbReference type="ARBA" id="ARBA00022989"/>
    </source>
</evidence>
<keyword evidence="3" id="KW-0997">Cell inner membrane</keyword>
<feature type="transmembrane region" description="Helical" evidence="9">
    <location>
        <begin position="12"/>
        <end position="30"/>
    </location>
</feature>
<evidence type="ECO:0000256" key="3">
    <source>
        <dbReference type="ARBA" id="ARBA00022519"/>
    </source>
</evidence>
<evidence type="ECO:0000256" key="4">
    <source>
        <dbReference type="ARBA" id="ARBA00022676"/>
    </source>
</evidence>
<evidence type="ECO:0000313" key="12">
    <source>
        <dbReference type="Proteomes" id="UP000095042"/>
    </source>
</evidence>
<dbReference type="Gene3D" id="2.40.10.220">
    <property type="entry name" value="predicted glycosyltransferase like domains"/>
    <property type="match status" value="1"/>
</dbReference>
<keyword evidence="5 11" id="KW-0808">Transferase</keyword>
<evidence type="ECO:0000313" key="11">
    <source>
        <dbReference type="EMBL" id="ODS03651.1"/>
    </source>
</evidence>
<dbReference type="Gene3D" id="3.90.550.10">
    <property type="entry name" value="Spore Coat Polysaccharide Biosynthesis Protein SpsA, Chain A"/>
    <property type="match status" value="1"/>
</dbReference>
<dbReference type="GO" id="GO:0035438">
    <property type="term" value="F:cyclic-di-GMP binding"/>
    <property type="evidence" value="ECO:0007669"/>
    <property type="project" value="InterPro"/>
</dbReference>
<feature type="transmembrane region" description="Helical" evidence="9">
    <location>
        <begin position="70"/>
        <end position="94"/>
    </location>
</feature>
<dbReference type="Pfam" id="PF13641">
    <property type="entry name" value="Glyco_tranf_2_3"/>
    <property type="match status" value="1"/>
</dbReference>
<dbReference type="PANTHER" id="PTHR43867:SF2">
    <property type="entry name" value="CELLULOSE SYNTHASE CATALYTIC SUBUNIT A [UDP-FORMING]"/>
    <property type="match status" value="1"/>
</dbReference>